<reference evidence="3 4" key="1">
    <citation type="submission" date="2021-06" db="EMBL/GenBank/DDBJ databases">
        <authorList>
            <person name="Palmer J.M."/>
        </authorList>
    </citation>
    <scope>NUCLEOTIDE SEQUENCE [LARGE SCALE GENOMIC DNA]</scope>
    <source>
        <strain evidence="3 4">GA_2019</strain>
        <tissue evidence="3">Muscle</tissue>
    </source>
</reference>
<dbReference type="Pfam" id="PF00804">
    <property type="entry name" value="Syntaxin"/>
    <property type="match status" value="1"/>
</dbReference>
<evidence type="ECO:0000313" key="3">
    <source>
        <dbReference type="EMBL" id="MEQ2159480.1"/>
    </source>
</evidence>
<keyword evidence="1" id="KW-0175">Coiled coil</keyword>
<protein>
    <submittedName>
        <fullName evidence="3">Syntaxin-1B</fullName>
    </submittedName>
</protein>
<accession>A0ABV0MK44</accession>
<feature type="non-terminal residue" evidence="3">
    <location>
        <position position="1"/>
    </location>
</feature>
<evidence type="ECO:0000259" key="2">
    <source>
        <dbReference type="Pfam" id="PF00804"/>
    </source>
</evidence>
<dbReference type="Proteomes" id="UP001476798">
    <property type="component" value="Unassembled WGS sequence"/>
</dbReference>
<proteinExistence type="predicted"/>
<organism evidence="3 4">
    <name type="scientific">Goodea atripinnis</name>
    <dbReference type="NCBI Taxonomy" id="208336"/>
    <lineage>
        <taxon>Eukaryota</taxon>
        <taxon>Metazoa</taxon>
        <taxon>Chordata</taxon>
        <taxon>Craniata</taxon>
        <taxon>Vertebrata</taxon>
        <taxon>Euteleostomi</taxon>
        <taxon>Actinopterygii</taxon>
        <taxon>Neopterygii</taxon>
        <taxon>Teleostei</taxon>
        <taxon>Neoteleostei</taxon>
        <taxon>Acanthomorphata</taxon>
        <taxon>Ovalentaria</taxon>
        <taxon>Atherinomorphae</taxon>
        <taxon>Cyprinodontiformes</taxon>
        <taxon>Goodeidae</taxon>
        <taxon>Goodea</taxon>
    </lineage>
</organism>
<dbReference type="SUPFAM" id="SSF47661">
    <property type="entry name" value="t-snare proteins"/>
    <property type="match status" value="1"/>
</dbReference>
<gene>
    <name evidence="3" type="primary">STX1B_1</name>
    <name evidence="3" type="ORF">GOODEAATRI_023331</name>
</gene>
<evidence type="ECO:0000313" key="4">
    <source>
        <dbReference type="Proteomes" id="UP001476798"/>
    </source>
</evidence>
<feature type="coiled-coil region" evidence="1">
    <location>
        <begin position="37"/>
        <end position="64"/>
    </location>
</feature>
<name>A0ABV0MK44_9TELE</name>
<feature type="domain" description="Syntaxin N-terminal" evidence="2">
    <location>
        <begin position="27"/>
        <end position="66"/>
    </location>
</feature>
<dbReference type="EMBL" id="JAHRIO010002495">
    <property type="protein sequence ID" value="MEQ2159480.1"/>
    <property type="molecule type" value="Genomic_DNA"/>
</dbReference>
<dbReference type="InterPro" id="IPR006011">
    <property type="entry name" value="Syntaxin_N"/>
</dbReference>
<evidence type="ECO:0000256" key="1">
    <source>
        <dbReference type="SAM" id="Coils"/>
    </source>
</evidence>
<sequence length="74" mass="8391">NLTLILSLCLQAKDSDDDEEVVQVDRDHFMDEFFEQVEEIRGCIEKLSEDVEQVKKQHSAILAAPNPDESKTAS</sequence>
<dbReference type="Gene3D" id="1.20.58.70">
    <property type="match status" value="1"/>
</dbReference>
<dbReference type="InterPro" id="IPR010989">
    <property type="entry name" value="SNARE"/>
</dbReference>
<keyword evidence="4" id="KW-1185">Reference proteome</keyword>
<comment type="caution">
    <text evidence="3">The sequence shown here is derived from an EMBL/GenBank/DDBJ whole genome shotgun (WGS) entry which is preliminary data.</text>
</comment>